<name>A0ABQ9W5T9_SAGOE</name>
<comment type="caution">
    <text evidence="2">The sequence shown here is derived from an EMBL/GenBank/DDBJ whole genome shotgun (WGS) entry which is preliminary data.</text>
</comment>
<feature type="signal peptide" evidence="1">
    <location>
        <begin position="1"/>
        <end position="29"/>
    </location>
</feature>
<organism evidence="2 3">
    <name type="scientific">Saguinus oedipus</name>
    <name type="common">Cotton-top tamarin</name>
    <name type="synonym">Oedipomidas oedipus</name>
    <dbReference type="NCBI Taxonomy" id="9490"/>
    <lineage>
        <taxon>Eukaryota</taxon>
        <taxon>Metazoa</taxon>
        <taxon>Chordata</taxon>
        <taxon>Craniata</taxon>
        <taxon>Vertebrata</taxon>
        <taxon>Euteleostomi</taxon>
        <taxon>Mammalia</taxon>
        <taxon>Eutheria</taxon>
        <taxon>Euarchontoglires</taxon>
        <taxon>Primates</taxon>
        <taxon>Haplorrhini</taxon>
        <taxon>Platyrrhini</taxon>
        <taxon>Cebidae</taxon>
        <taxon>Callitrichinae</taxon>
        <taxon>Saguinus</taxon>
    </lineage>
</organism>
<evidence type="ECO:0000313" key="2">
    <source>
        <dbReference type="EMBL" id="KAK2115732.1"/>
    </source>
</evidence>
<feature type="chain" id="PRO_5045671779" evidence="1">
    <location>
        <begin position="30"/>
        <end position="72"/>
    </location>
</feature>
<keyword evidence="3" id="KW-1185">Reference proteome</keyword>
<accession>A0ABQ9W5T9</accession>
<sequence length="72" mass="7762">MPIAVSSVTGATLCSFSFLLSSFTQTVDGIQANCDSSINLTFHKSKIATDELFTLLRDIAGARSLMKQFKSV</sequence>
<evidence type="ECO:0000256" key="1">
    <source>
        <dbReference type="SAM" id="SignalP"/>
    </source>
</evidence>
<protein>
    <submittedName>
        <fullName evidence="2">Uncharacterized protein</fullName>
    </submittedName>
</protein>
<gene>
    <name evidence="2" type="ORF">P7K49_006358</name>
</gene>
<keyword evidence="1" id="KW-0732">Signal</keyword>
<reference evidence="2 3" key="1">
    <citation type="submission" date="2023-05" db="EMBL/GenBank/DDBJ databases">
        <title>B98-5 Cell Line De Novo Hybrid Assembly: An Optical Mapping Approach.</title>
        <authorList>
            <person name="Kananen K."/>
            <person name="Auerbach J.A."/>
            <person name="Kautto E."/>
            <person name="Blachly J.S."/>
        </authorList>
    </citation>
    <scope>NUCLEOTIDE SEQUENCE [LARGE SCALE GENOMIC DNA]</scope>
    <source>
        <strain evidence="2">B95-8</strain>
        <tissue evidence="2">Cell line</tissue>
    </source>
</reference>
<dbReference type="EMBL" id="JASSZA010000003">
    <property type="protein sequence ID" value="KAK2115732.1"/>
    <property type="molecule type" value="Genomic_DNA"/>
</dbReference>
<evidence type="ECO:0000313" key="3">
    <source>
        <dbReference type="Proteomes" id="UP001266305"/>
    </source>
</evidence>
<dbReference type="Proteomes" id="UP001266305">
    <property type="component" value="Unassembled WGS sequence"/>
</dbReference>
<proteinExistence type="predicted"/>
<feature type="non-terminal residue" evidence="2">
    <location>
        <position position="72"/>
    </location>
</feature>